<proteinExistence type="predicted"/>
<protein>
    <submittedName>
        <fullName evidence="1">Uncharacterized protein</fullName>
    </submittedName>
</protein>
<name>A0A517P3E8_9BACT</name>
<dbReference type="EMBL" id="CP036526">
    <property type="protein sequence ID" value="QDT13893.1"/>
    <property type="molecule type" value="Genomic_DNA"/>
</dbReference>
<organism evidence="1 2">
    <name type="scientific">Stieleria marina</name>
    <dbReference type="NCBI Taxonomy" id="1930275"/>
    <lineage>
        <taxon>Bacteria</taxon>
        <taxon>Pseudomonadati</taxon>
        <taxon>Planctomycetota</taxon>
        <taxon>Planctomycetia</taxon>
        <taxon>Pirellulales</taxon>
        <taxon>Pirellulaceae</taxon>
        <taxon>Stieleria</taxon>
    </lineage>
</organism>
<accession>A0A517P3E8</accession>
<reference evidence="1 2" key="1">
    <citation type="submission" date="2019-02" db="EMBL/GenBank/DDBJ databases">
        <title>Deep-cultivation of Planctomycetes and their phenomic and genomic characterization uncovers novel biology.</title>
        <authorList>
            <person name="Wiegand S."/>
            <person name="Jogler M."/>
            <person name="Boedeker C."/>
            <person name="Pinto D."/>
            <person name="Vollmers J."/>
            <person name="Rivas-Marin E."/>
            <person name="Kohn T."/>
            <person name="Peeters S.H."/>
            <person name="Heuer A."/>
            <person name="Rast P."/>
            <person name="Oberbeckmann S."/>
            <person name="Bunk B."/>
            <person name="Jeske O."/>
            <person name="Meyerdierks A."/>
            <person name="Storesund J.E."/>
            <person name="Kallscheuer N."/>
            <person name="Luecker S."/>
            <person name="Lage O.M."/>
            <person name="Pohl T."/>
            <person name="Merkel B.J."/>
            <person name="Hornburger P."/>
            <person name="Mueller R.-W."/>
            <person name="Bruemmer F."/>
            <person name="Labrenz M."/>
            <person name="Spormann A.M."/>
            <person name="Op den Camp H."/>
            <person name="Overmann J."/>
            <person name="Amann R."/>
            <person name="Jetten M.S.M."/>
            <person name="Mascher T."/>
            <person name="Medema M.H."/>
            <person name="Devos D.P."/>
            <person name="Kaster A.-K."/>
            <person name="Ovreas L."/>
            <person name="Rohde M."/>
            <person name="Galperin M.Y."/>
            <person name="Jogler C."/>
        </authorList>
    </citation>
    <scope>NUCLEOTIDE SEQUENCE [LARGE SCALE GENOMIC DNA]</scope>
    <source>
        <strain evidence="1 2">K23_9</strain>
    </source>
</reference>
<evidence type="ECO:0000313" key="2">
    <source>
        <dbReference type="Proteomes" id="UP000319817"/>
    </source>
</evidence>
<evidence type="ECO:0000313" key="1">
    <source>
        <dbReference type="EMBL" id="QDT13893.1"/>
    </source>
</evidence>
<dbReference type="Proteomes" id="UP000319817">
    <property type="component" value="Chromosome"/>
</dbReference>
<dbReference type="AlphaFoldDB" id="A0A517P3E8"/>
<sequence>MHPQIVVGLAIYNRTSTNDAEGYIDNAGLVCGCRSTACDSWLTAASAIAVPQSASLASFS</sequence>
<gene>
    <name evidence="1" type="ORF">K239x_59130</name>
</gene>
<keyword evidence="2" id="KW-1185">Reference proteome</keyword>